<keyword evidence="1" id="KW-1133">Transmembrane helix</keyword>
<proteinExistence type="predicted"/>
<evidence type="ECO:0000313" key="3">
    <source>
        <dbReference type="EMBL" id="GIL40915.1"/>
    </source>
</evidence>
<evidence type="ECO:0008006" key="5">
    <source>
        <dbReference type="Google" id="ProtNLM"/>
    </source>
</evidence>
<feature type="chain" id="PRO_5035907788" description="PEP-CTERM protein-sorting domain-containing protein" evidence="2">
    <location>
        <begin position="21"/>
        <end position="226"/>
    </location>
</feature>
<dbReference type="AlphaFoldDB" id="A0A8S8XI78"/>
<evidence type="ECO:0000256" key="1">
    <source>
        <dbReference type="SAM" id="Phobius"/>
    </source>
</evidence>
<keyword evidence="2" id="KW-0732">Signal</keyword>
<comment type="caution">
    <text evidence="3">The sequence shown here is derived from an EMBL/GenBank/DDBJ whole genome shotgun (WGS) entry which is preliminary data.</text>
</comment>
<feature type="signal peptide" evidence="2">
    <location>
        <begin position="1"/>
        <end position="20"/>
    </location>
</feature>
<protein>
    <recommendedName>
        <fullName evidence="5">PEP-CTERM protein-sorting domain-containing protein</fullName>
    </recommendedName>
</protein>
<organism evidence="3 4">
    <name type="scientific">Roseiterribacter gracilis</name>
    <dbReference type="NCBI Taxonomy" id="2812848"/>
    <lineage>
        <taxon>Bacteria</taxon>
        <taxon>Pseudomonadati</taxon>
        <taxon>Pseudomonadota</taxon>
        <taxon>Alphaproteobacteria</taxon>
        <taxon>Rhodospirillales</taxon>
        <taxon>Roseiterribacteraceae</taxon>
        <taxon>Roseiterribacter</taxon>
    </lineage>
</organism>
<feature type="transmembrane region" description="Helical" evidence="1">
    <location>
        <begin position="203"/>
        <end position="220"/>
    </location>
</feature>
<dbReference type="EMBL" id="BOPV01000001">
    <property type="protein sequence ID" value="GIL40915.1"/>
    <property type="molecule type" value="Genomic_DNA"/>
</dbReference>
<accession>A0A8S8XI78</accession>
<keyword evidence="4" id="KW-1185">Reference proteome</keyword>
<dbReference type="NCBIfam" id="TIGR02595">
    <property type="entry name" value="PEP_CTERM"/>
    <property type="match status" value="1"/>
</dbReference>
<keyword evidence="1" id="KW-0472">Membrane</keyword>
<dbReference type="RefSeq" id="WP_420244177.1">
    <property type="nucleotide sequence ID" value="NZ_BOPV01000001.1"/>
</dbReference>
<reference evidence="3" key="1">
    <citation type="submission" date="2021-02" db="EMBL/GenBank/DDBJ databases">
        <title>Genome sequence of Rhodospirillales sp. strain TMPK1 isolated from soil.</title>
        <authorList>
            <person name="Nakai R."/>
            <person name="Kusada H."/>
            <person name="Tamaki H."/>
        </authorList>
    </citation>
    <scope>NUCLEOTIDE SEQUENCE</scope>
    <source>
        <strain evidence="3">TMPK1</strain>
    </source>
</reference>
<keyword evidence="1" id="KW-0812">Transmembrane</keyword>
<dbReference type="InterPro" id="IPR013424">
    <property type="entry name" value="Ice-binding_C"/>
</dbReference>
<name>A0A8S8XI78_9PROT</name>
<sequence>MKHLLSLTALLVAFAAPASASIIGVSALPGANDHIAWSEFGGDGTGISTPDTRLSAGGHTVGVHASDGILRVALEGTSHSGGFTAGTYLLTHSGTDDRVWISFDDQTVRGVGFHIEPNATGAFTATLIAHATDGSILGSATFPGTATTTSDGTAPFAGLLSDSFDIAWVEFSVTQPGSEFPFGANLTIDTAVFIERAAAVPEPASLLLLAGALVLFFAVVRTRSCA</sequence>
<evidence type="ECO:0000256" key="2">
    <source>
        <dbReference type="SAM" id="SignalP"/>
    </source>
</evidence>
<gene>
    <name evidence="3" type="ORF">TMPK1_31520</name>
</gene>
<dbReference type="Proteomes" id="UP000681075">
    <property type="component" value="Unassembled WGS sequence"/>
</dbReference>
<evidence type="ECO:0000313" key="4">
    <source>
        <dbReference type="Proteomes" id="UP000681075"/>
    </source>
</evidence>